<evidence type="ECO:0000313" key="4">
    <source>
        <dbReference type="Proteomes" id="UP000663824"/>
    </source>
</evidence>
<feature type="compositionally biased region" description="Polar residues" evidence="1">
    <location>
        <begin position="1"/>
        <end position="16"/>
    </location>
</feature>
<dbReference type="EMBL" id="CAJOBI010015048">
    <property type="protein sequence ID" value="CAF4180497.1"/>
    <property type="molecule type" value="Genomic_DNA"/>
</dbReference>
<feature type="non-terminal residue" evidence="2">
    <location>
        <position position="121"/>
    </location>
</feature>
<name>A0A817A913_9BILA</name>
<proteinExistence type="predicted"/>
<protein>
    <submittedName>
        <fullName evidence="2">Uncharacterized protein</fullName>
    </submittedName>
</protein>
<dbReference type="AlphaFoldDB" id="A0A817A913"/>
<evidence type="ECO:0000313" key="2">
    <source>
        <dbReference type="EMBL" id="CAF2249650.1"/>
    </source>
</evidence>
<feature type="compositionally biased region" description="Polar residues" evidence="1">
    <location>
        <begin position="89"/>
        <end position="101"/>
    </location>
</feature>
<feature type="non-terminal residue" evidence="2">
    <location>
        <position position="1"/>
    </location>
</feature>
<dbReference type="EMBL" id="CAJNRE010021061">
    <property type="protein sequence ID" value="CAF2249650.1"/>
    <property type="molecule type" value="Genomic_DNA"/>
</dbReference>
<feature type="region of interest" description="Disordered" evidence="1">
    <location>
        <begin position="1"/>
        <end position="121"/>
    </location>
</feature>
<reference evidence="2" key="1">
    <citation type="submission" date="2021-02" db="EMBL/GenBank/DDBJ databases">
        <authorList>
            <person name="Nowell W R."/>
        </authorList>
    </citation>
    <scope>NUCLEOTIDE SEQUENCE</scope>
</reference>
<evidence type="ECO:0000256" key="1">
    <source>
        <dbReference type="SAM" id="MobiDB-lite"/>
    </source>
</evidence>
<comment type="caution">
    <text evidence="2">The sequence shown here is derived from an EMBL/GenBank/DDBJ whole genome shotgun (WGS) entry which is preliminary data.</text>
</comment>
<accession>A0A817A913</accession>
<dbReference type="Proteomes" id="UP000676336">
    <property type="component" value="Unassembled WGS sequence"/>
</dbReference>
<evidence type="ECO:0000313" key="3">
    <source>
        <dbReference type="EMBL" id="CAF4180497.1"/>
    </source>
</evidence>
<sequence length="121" mass="11941">KPNSQSTNKQSGSANARSGVGAQGVGALLGGKPTTKSSKPDNSANHSGERGKAGPKSDSGETKKQSASGIVGSGVGAQGLEALLGGKPTTKSSKPDNSVNHSGERRKAGPKSDSGETKKSQ</sequence>
<feature type="compositionally biased region" description="Polar residues" evidence="1">
    <location>
        <begin position="34"/>
        <end position="46"/>
    </location>
</feature>
<dbReference type="Proteomes" id="UP000663824">
    <property type="component" value="Unassembled WGS sequence"/>
</dbReference>
<gene>
    <name evidence="2" type="ORF">MBJ925_LOCUS37803</name>
    <name evidence="3" type="ORF">SMN809_LOCUS20994</name>
</gene>
<organism evidence="2 4">
    <name type="scientific">Rotaria magnacalcarata</name>
    <dbReference type="NCBI Taxonomy" id="392030"/>
    <lineage>
        <taxon>Eukaryota</taxon>
        <taxon>Metazoa</taxon>
        <taxon>Spiralia</taxon>
        <taxon>Gnathifera</taxon>
        <taxon>Rotifera</taxon>
        <taxon>Eurotatoria</taxon>
        <taxon>Bdelloidea</taxon>
        <taxon>Philodinida</taxon>
        <taxon>Philodinidae</taxon>
        <taxon>Rotaria</taxon>
    </lineage>
</organism>